<dbReference type="PANTHER" id="PTHR23354">
    <property type="entry name" value="NUCLEOLAR PROTEIN 7/ESTROGEN RECEPTOR COACTIVATOR-RELATED"/>
    <property type="match status" value="1"/>
</dbReference>
<dbReference type="Proteomes" id="UP000094112">
    <property type="component" value="Unassembled WGS sequence"/>
</dbReference>
<accession>A0A1E3P862</accession>
<dbReference type="GO" id="GO:0045053">
    <property type="term" value="P:protein retention in Golgi apparatus"/>
    <property type="evidence" value="ECO:0007669"/>
    <property type="project" value="EnsemblFungi"/>
</dbReference>
<evidence type="ECO:0000256" key="3">
    <source>
        <dbReference type="ARBA" id="ARBA00023128"/>
    </source>
</evidence>
<dbReference type="GO" id="GO:0032984">
    <property type="term" value="P:protein-containing complex disassembly"/>
    <property type="evidence" value="ECO:0007669"/>
    <property type="project" value="EnsemblFungi"/>
</dbReference>
<dbReference type="AlphaFoldDB" id="A0A1E3P862"/>
<evidence type="ECO:0000256" key="1">
    <source>
        <dbReference type="ARBA" id="ARBA00004173"/>
    </source>
</evidence>
<proteinExistence type="inferred from homology"/>
<dbReference type="GO" id="GO:0005634">
    <property type="term" value="C:nucleus"/>
    <property type="evidence" value="ECO:0007669"/>
    <property type="project" value="TreeGrafter"/>
</dbReference>
<sequence>MLNLDTPPLTPLELTGYSSSTRNRLLTPELGEEIRNLLPARLQIESKWKLLYSLEQHGASLKTLYNNTKNGSTSSNTGYDKSGYLLVIKDDLHDVFGGYVNEYFHPTDSKRYSGNGECFLWKSRKVKDDEGTHIQFQAFPYTGENDYLIYGTSEFLSIGGGEGRYGLWIDQNLLKGNSHHTKTFGNEQLSRKGEKFEVLGVEVWRV</sequence>
<dbReference type="EMBL" id="KV454209">
    <property type="protein sequence ID" value="ODQ61132.1"/>
    <property type="molecule type" value="Genomic_DNA"/>
</dbReference>
<evidence type="ECO:0000256" key="2">
    <source>
        <dbReference type="ARBA" id="ARBA00009540"/>
    </source>
</evidence>
<dbReference type="STRING" id="683960.A0A1E3P862"/>
<keyword evidence="3" id="KW-0496">Mitochondrion</keyword>
<dbReference type="PROSITE" id="PS51886">
    <property type="entry name" value="TLDC"/>
    <property type="match status" value="1"/>
</dbReference>
<dbReference type="SMART" id="SM00584">
    <property type="entry name" value="TLDc"/>
    <property type="match status" value="1"/>
</dbReference>
<evidence type="ECO:0000259" key="5">
    <source>
        <dbReference type="PROSITE" id="PS51886"/>
    </source>
</evidence>
<gene>
    <name evidence="6" type="ORF">WICANDRAFT_77779</name>
</gene>
<dbReference type="OrthoDB" id="26679at2759"/>
<dbReference type="GO" id="GO:0005739">
    <property type="term" value="C:mitochondrion"/>
    <property type="evidence" value="ECO:0007669"/>
    <property type="project" value="UniProtKB-SubCell"/>
</dbReference>
<dbReference type="GO" id="GO:0006979">
    <property type="term" value="P:response to oxidative stress"/>
    <property type="evidence" value="ECO:0007669"/>
    <property type="project" value="TreeGrafter"/>
</dbReference>
<protein>
    <recommendedName>
        <fullName evidence="4">Oxidation resistance protein 1</fullName>
    </recommendedName>
</protein>
<dbReference type="GeneID" id="30201856"/>
<reference evidence="6 7" key="1">
    <citation type="journal article" date="2016" name="Proc. Natl. Acad. Sci. U.S.A.">
        <title>Comparative genomics of biotechnologically important yeasts.</title>
        <authorList>
            <person name="Riley R."/>
            <person name="Haridas S."/>
            <person name="Wolfe K.H."/>
            <person name="Lopes M.R."/>
            <person name="Hittinger C.T."/>
            <person name="Goeker M."/>
            <person name="Salamov A.A."/>
            <person name="Wisecaver J.H."/>
            <person name="Long T.M."/>
            <person name="Calvey C.H."/>
            <person name="Aerts A.L."/>
            <person name="Barry K.W."/>
            <person name="Choi C."/>
            <person name="Clum A."/>
            <person name="Coughlan A.Y."/>
            <person name="Deshpande S."/>
            <person name="Douglass A.P."/>
            <person name="Hanson S.J."/>
            <person name="Klenk H.-P."/>
            <person name="LaButti K.M."/>
            <person name="Lapidus A."/>
            <person name="Lindquist E.A."/>
            <person name="Lipzen A.M."/>
            <person name="Meier-Kolthoff J.P."/>
            <person name="Ohm R.A."/>
            <person name="Otillar R.P."/>
            <person name="Pangilinan J.L."/>
            <person name="Peng Y."/>
            <person name="Rokas A."/>
            <person name="Rosa C.A."/>
            <person name="Scheuner C."/>
            <person name="Sibirny A.A."/>
            <person name="Slot J.C."/>
            <person name="Stielow J.B."/>
            <person name="Sun H."/>
            <person name="Kurtzman C.P."/>
            <person name="Blackwell M."/>
            <person name="Grigoriev I.V."/>
            <person name="Jeffries T.W."/>
        </authorList>
    </citation>
    <scope>NUCLEOTIDE SEQUENCE [LARGE SCALE GENOMIC DNA]</scope>
    <source>
        <strain evidence="7">ATCC 58044 / CBS 1984 / NCYC 433 / NRRL Y-366-8</strain>
    </source>
</reference>
<dbReference type="RefSeq" id="XP_019040339.1">
    <property type="nucleotide sequence ID" value="XM_019184610.1"/>
</dbReference>
<dbReference type="Pfam" id="PF07534">
    <property type="entry name" value="TLD"/>
    <property type="match status" value="1"/>
</dbReference>
<comment type="similarity">
    <text evidence="2">Belongs to the OXR1 family.</text>
</comment>
<dbReference type="InterPro" id="IPR006571">
    <property type="entry name" value="TLDc_dom"/>
</dbReference>
<organism evidence="6 7">
    <name type="scientific">Wickerhamomyces anomalus (strain ATCC 58044 / CBS 1984 / NCYC 433 / NRRL Y-366-8)</name>
    <name type="common">Yeast</name>
    <name type="synonym">Hansenula anomala</name>
    <dbReference type="NCBI Taxonomy" id="683960"/>
    <lineage>
        <taxon>Eukaryota</taxon>
        <taxon>Fungi</taxon>
        <taxon>Dikarya</taxon>
        <taxon>Ascomycota</taxon>
        <taxon>Saccharomycotina</taxon>
        <taxon>Saccharomycetes</taxon>
        <taxon>Phaffomycetales</taxon>
        <taxon>Wickerhamomycetaceae</taxon>
        <taxon>Wickerhamomyces</taxon>
    </lineage>
</organism>
<dbReference type="PANTHER" id="PTHR23354:SF62">
    <property type="entry name" value="MUSTARD, ISOFORM V"/>
    <property type="match status" value="1"/>
</dbReference>
<name>A0A1E3P862_WICAA</name>
<evidence type="ECO:0000313" key="7">
    <source>
        <dbReference type="Proteomes" id="UP000094112"/>
    </source>
</evidence>
<feature type="domain" description="TLDc" evidence="5">
    <location>
        <begin position="24"/>
        <end position="206"/>
    </location>
</feature>
<evidence type="ECO:0000256" key="4">
    <source>
        <dbReference type="ARBA" id="ARBA00040604"/>
    </source>
</evidence>
<comment type="subcellular location">
    <subcellularLocation>
        <location evidence="1">Mitochondrion</location>
    </subcellularLocation>
</comment>
<keyword evidence="7" id="KW-1185">Reference proteome</keyword>
<evidence type="ECO:0000313" key="6">
    <source>
        <dbReference type="EMBL" id="ODQ61132.1"/>
    </source>
</evidence>